<organism evidence="1 2">
    <name type="scientific">Strongylus vulgaris</name>
    <name type="common">Blood worm</name>
    <dbReference type="NCBI Taxonomy" id="40348"/>
    <lineage>
        <taxon>Eukaryota</taxon>
        <taxon>Metazoa</taxon>
        <taxon>Ecdysozoa</taxon>
        <taxon>Nematoda</taxon>
        <taxon>Chromadorea</taxon>
        <taxon>Rhabditida</taxon>
        <taxon>Rhabditina</taxon>
        <taxon>Rhabditomorpha</taxon>
        <taxon>Strongyloidea</taxon>
        <taxon>Strongylidae</taxon>
        <taxon>Strongylus</taxon>
    </lineage>
</organism>
<gene>
    <name evidence="1" type="ORF">SVUK_LOCUS4270</name>
</gene>
<proteinExistence type="predicted"/>
<reference evidence="1 2" key="1">
    <citation type="submission" date="2018-11" db="EMBL/GenBank/DDBJ databases">
        <authorList>
            <consortium name="Pathogen Informatics"/>
        </authorList>
    </citation>
    <scope>NUCLEOTIDE SEQUENCE [LARGE SCALE GENOMIC DNA]</scope>
</reference>
<dbReference type="OrthoDB" id="5847285at2759"/>
<name>A0A3P7KPL0_STRVU</name>
<protein>
    <submittedName>
        <fullName evidence="1">Uncharacterized protein</fullName>
    </submittedName>
</protein>
<evidence type="ECO:0000313" key="1">
    <source>
        <dbReference type="EMBL" id="VDM69272.1"/>
    </source>
</evidence>
<evidence type="ECO:0000313" key="2">
    <source>
        <dbReference type="Proteomes" id="UP000270094"/>
    </source>
</evidence>
<dbReference type="AlphaFoldDB" id="A0A3P7KPL0"/>
<dbReference type="EMBL" id="UYYB01011666">
    <property type="protein sequence ID" value="VDM69272.1"/>
    <property type="molecule type" value="Genomic_DNA"/>
</dbReference>
<accession>A0A3P7KPL0</accession>
<dbReference type="Proteomes" id="UP000270094">
    <property type="component" value="Unassembled WGS sequence"/>
</dbReference>
<keyword evidence="2" id="KW-1185">Reference proteome</keyword>
<sequence length="161" mass="17813">MYDNTFYYPSTSLVKSFSPDVSTTPGSQCDNYDSNVGFSHLICSHNADDFGVDISYGRQNSSVVSASQAQEHVETPSDYSFIDDIYESVREEIEAEKFACSSTLAAPENAPPAIPKIILAVDQPVTIVGEDGKEYRVVLQSVEENENKRKRKSENVKVCLL</sequence>